<dbReference type="AlphaFoldDB" id="A0A6A4HF88"/>
<protein>
    <submittedName>
        <fullName evidence="1">Uncharacterized protein</fullName>
    </submittedName>
</protein>
<name>A0A6A4HF88_9AGAR</name>
<evidence type="ECO:0000313" key="1">
    <source>
        <dbReference type="EMBL" id="KAE9396496.1"/>
    </source>
</evidence>
<accession>A0A6A4HF88</accession>
<evidence type="ECO:0000313" key="2">
    <source>
        <dbReference type="Proteomes" id="UP000799118"/>
    </source>
</evidence>
<proteinExistence type="predicted"/>
<organism evidence="1 2">
    <name type="scientific">Gymnopus androsaceus JB14</name>
    <dbReference type="NCBI Taxonomy" id="1447944"/>
    <lineage>
        <taxon>Eukaryota</taxon>
        <taxon>Fungi</taxon>
        <taxon>Dikarya</taxon>
        <taxon>Basidiomycota</taxon>
        <taxon>Agaricomycotina</taxon>
        <taxon>Agaricomycetes</taxon>
        <taxon>Agaricomycetidae</taxon>
        <taxon>Agaricales</taxon>
        <taxon>Marasmiineae</taxon>
        <taxon>Omphalotaceae</taxon>
        <taxon>Gymnopus</taxon>
    </lineage>
</organism>
<reference evidence="1" key="1">
    <citation type="journal article" date="2019" name="Environ. Microbiol.">
        <title>Fungal ecological strategies reflected in gene transcription - a case study of two litter decomposers.</title>
        <authorList>
            <person name="Barbi F."/>
            <person name="Kohler A."/>
            <person name="Barry K."/>
            <person name="Baskaran P."/>
            <person name="Daum C."/>
            <person name="Fauchery L."/>
            <person name="Ihrmark K."/>
            <person name="Kuo A."/>
            <person name="LaButti K."/>
            <person name="Lipzen A."/>
            <person name="Morin E."/>
            <person name="Grigoriev I.V."/>
            <person name="Henrissat B."/>
            <person name="Lindahl B."/>
            <person name="Martin F."/>
        </authorList>
    </citation>
    <scope>NUCLEOTIDE SEQUENCE</scope>
    <source>
        <strain evidence="1">JB14</strain>
    </source>
</reference>
<dbReference type="OrthoDB" id="2977329at2759"/>
<dbReference type="EMBL" id="ML769512">
    <property type="protein sequence ID" value="KAE9396496.1"/>
    <property type="molecule type" value="Genomic_DNA"/>
</dbReference>
<gene>
    <name evidence="1" type="ORF">BT96DRAFT_922071</name>
</gene>
<sequence>MPIIECSLSSFPTEILEGFVDCLADDRTTLFITSQVSKKMLTRSRHHLFSTIYLSSKQPFHTVPQFLSILESPWSTVGPAVSKLVLNAAFTVFEFGNPEIRQVVSSDMLNSIGGINWPKVLGHLTALKSIRWTNEIWNLVLPEFRSILFQSTIVHLELGSFVWTDEMDFVEFLCHLPPSLSSARFEHLTLLRTPPAVERDVYPTQNIHFTCLDAYTIILLRRLFSSAKSQFSVHSMTIPLSDIHAAPQVFKLPDVYPIVVSALHQFGPNLQELTYILPDYWMMLSFIEDNGLVSYTKSWTKMLRASPCNHLHTFCIRAIKLDHLNRPQIEAAYYELTRQFLHAFPAPTLLNVIKLGITLYSPANVSRSHEAVATFPWRELAEILVSSSFQSLNEVQVEIGKFTFGYSPINTAFYLDLILKEGFHLLQEHGIVFTIHKADCQQWMVSNQTLFSGLDQKIWCDPDSQSLHSGFSYPLSMLLLDTDPRHRYDLDAMINDV</sequence>
<dbReference type="Proteomes" id="UP000799118">
    <property type="component" value="Unassembled WGS sequence"/>
</dbReference>
<keyword evidence="2" id="KW-1185">Reference proteome</keyword>